<dbReference type="Gene3D" id="3.40.50.1820">
    <property type="entry name" value="alpha/beta hydrolase"/>
    <property type="match status" value="1"/>
</dbReference>
<dbReference type="InterPro" id="IPR007110">
    <property type="entry name" value="Ig-like_dom"/>
</dbReference>
<dbReference type="InterPro" id="IPR036179">
    <property type="entry name" value="Ig-like_dom_sf"/>
</dbReference>
<dbReference type="GO" id="GO:0016298">
    <property type="term" value="F:lipase activity"/>
    <property type="evidence" value="ECO:0007669"/>
    <property type="project" value="InterPro"/>
</dbReference>
<protein>
    <recommendedName>
        <fullName evidence="5">Ig-like domain-containing protein</fullName>
    </recommendedName>
</protein>
<name>A0AA88KZX6_ARTSF</name>
<keyword evidence="3" id="KW-0964">Secreted</keyword>
<dbReference type="GO" id="GO:0005615">
    <property type="term" value="C:extracellular space"/>
    <property type="evidence" value="ECO:0007669"/>
    <property type="project" value="TreeGrafter"/>
</dbReference>
<dbReference type="EMBL" id="JAVRJZ010000019">
    <property type="protein sequence ID" value="KAK2707726.1"/>
    <property type="molecule type" value="Genomic_DNA"/>
</dbReference>
<keyword evidence="7" id="KW-1185">Reference proteome</keyword>
<evidence type="ECO:0000256" key="4">
    <source>
        <dbReference type="RuleBase" id="RU004262"/>
    </source>
</evidence>
<evidence type="ECO:0000259" key="5">
    <source>
        <dbReference type="PROSITE" id="PS50835"/>
    </source>
</evidence>
<dbReference type="Pfam" id="PF07686">
    <property type="entry name" value="V-set"/>
    <property type="match status" value="1"/>
</dbReference>
<dbReference type="SUPFAM" id="SSF48726">
    <property type="entry name" value="Immunoglobulin"/>
    <property type="match status" value="1"/>
</dbReference>
<comment type="similarity">
    <text evidence="2 4">Belongs to the AB hydrolase superfamily. Lipase family.</text>
</comment>
<reference evidence="6" key="1">
    <citation type="submission" date="2023-07" db="EMBL/GenBank/DDBJ databases">
        <title>Chromosome-level genome assembly of Artemia franciscana.</title>
        <authorList>
            <person name="Jo E."/>
        </authorList>
    </citation>
    <scope>NUCLEOTIDE SEQUENCE</scope>
    <source>
        <tissue evidence="6">Whole body</tissue>
    </source>
</reference>
<comment type="subcellular location">
    <subcellularLocation>
        <location evidence="1">Secreted</location>
    </subcellularLocation>
</comment>
<dbReference type="PROSITE" id="PS50835">
    <property type="entry name" value="IG_LIKE"/>
    <property type="match status" value="1"/>
</dbReference>
<dbReference type="InterPro" id="IPR013106">
    <property type="entry name" value="Ig_V-set"/>
</dbReference>
<dbReference type="InterPro" id="IPR029058">
    <property type="entry name" value="AB_hydrolase_fold"/>
</dbReference>
<evidence type="ECO:0000313" key="7">
    <source>
        <dbReference type="Proteomes" id="UP001187531"/>
    </source>
</evidence>
<organism evidence="6 7">
    <name type="scientific">Artemia franciscana</name>
    <name type="common">Brine shrimp</name>
    <name type="synonym">Artemia sanfranciscana</name>
    <dbReference type="NCBI Taxonomy" id="6661"/>
    <lineage>
        <taxon>Eukaryota</taxon>
        <taxon>Metazoa</taxon>
        <taxon>Ecdysozoa</taxon>
        <taxon>Arthropoda</taxon>
        <taxon>Crustacea</taxon>
        <taxon>Branchiopoda</taxon>
        <taxon>Anostraca</taxon>
        <taxon>Artemiidae</taxon>
        <taxon>Artemia</taxon>
    </lineage>
</organism>
<dbReference type="PRINTS" id="PR00821">
    <property type="entry name" value="TAGLIPASE"/>
</dbReference>
<dbReference type="InterPro" id="IPR013818">
    <property type="entry name" value="Lipase"/>
</dbReference>
<sequence>DSQLKPERFTLLNVYRMRTSHFNKRRPTKIIIHPYNSFPNYEVYVRMRKAYVQHLRANVLVVNWLSTALSVSYVRTAIRAQRVASIIARFVDSIPPTPEIHFIGTSMAVHVSGSASRLMKRNVERITGLDPAGPIYSTFPSSYLLNPGDADFVDVIHTDAGLPKYGHFGINRSLGHVDFYVNGGRNQPGCGRTASALVDPIFDAFAIAGTTVKLPCSPAQQAQLKPQLILWYKEPHKTPFLSLNIDSLKNGATEELNKPRFMIDSSNTFPGDLYVFNASENDSGIYRCRLDYAKDPTIHIRHNMTVIDSSPSHGAAP</sequence>
<feature type="non-terminal residue" evidence="6">
    <location>
        <position position="1"/>
    </location>
</feature>
<dbReference type="AlphaFoldDB" id="A0AA88KZX6"/>
<dbReference type="PANTHER" id="PTHR11610:SF173">
    <property type="entry name" value="LIPASE DOMAIN-CONTAINING PROTEIN-RELATED"/>
    <property type="match status" value="1"/>
</dbReference>
<evidence type="ECO:0000256" key="1">
    <source>
        <dbReference type="ARBA" id="ARBA00004613"/>
    </source>
</evidence>
<gene>
    <name evidence="6" type="ORF">QYM36_015427</name>
</gene>
<dbReference type="Proteomes" id="UP001187531">
    <property type="component" value="Unassembled WGS sequence"/>
</dbReference>
<evidence type="ECO:0000256" key="3">
    <source>
        <dbReference type="ARBA" id="ARBA00022525"/>
    </source>
</evidence>
<proteinExistence type="inferred from homology"/>
<dbReference type="PANTHER" id="PTHR11610">
    <property type="entry name" value="LIPASE"/>
    <property type="match status" value="1"/>
</dbReference>
<feature type="domain" description="Ig-like" evidence="5">
    <location>
        <begin position="188"/>
        <end position="299"/>
    </location>
</feature>
<comment type="caution">
    <text evidence="6">The sequence shown here is derived from an EMBL/GenBank/DDBJ whole genome shotgun (WGS) entry which is preliminary data.</text>
</comment>
<evidence type="ECO:0000256" key="2">
    <source>
        <dbReference type="ARBA" id="ARBA00010701"/>
    </source>
</evidence>
<evidence type="ECO:0000313" key="6">
    <source>
        <dbReference type="EMBL" id="KAK2707726.1"/>
    </source>
</evidence>
<dbReference type="SUPFAM" id="SSF53474">
    <property type="entry name" value="alpha/beta-Hydrolases"/>
    <property type="match status" value="1"/>
</dbReference>
<dbReference type="Pfam" id="PF00151">
    <property type="entry name" value="Lipase"/>
    <property type="match status" value="1"/>
</dbReference>
<accession>A0AA88KZX6</accession>
<dbReference type="InterPro" id="IPR000734">
    <property type="entry name" value="TAG_lipase"/>
</dbReference>
<dbReference type="GO" id="GO:0016042">
    <property type="term" value="P:lipid catabolic process"/>
    <property type="evidence" value="ECO:0007669"/>
    <property type="project" value="TreeGrafter"/>
</dbReference>